<dbReference type="PANTHER" id="PTHR11042">
    <property type="entry name" value="EUKARYOTIC TRANSLATION INITIATION FACTOR 2-ALPHA KINASE EIF2-ALPHA KINASE -RELATED"/>
    <property type="match status" value="1"/>
</dbReference>
<reference evidence="9 10" key="1">
    <citation type="submission" date="2014-04" db="EMBL/GenBank/DDBJ databases">
        <title>A new species of microsporidia sheds light on the evolution of extreme parasitism.</title>
        <authorList>
            <person name="Haag K.L."/>
            <person name="James T.Y."/>
            <person name="Larsson R."/>
            <person name="Schaer T.M."/>
            <person name="Refardt D."/>
            <person name="Pombert J.-F."/>
            <person name="Ebert D."/>
        </authorList>
    </citation>
    <scope>NUCLEOTIDE SEQUENCE [LARGE SCALE GENOMIC DNA]</scope>
    <source>
        <strain evidence="9 10">UGP3</strain>
        <tissue evidence="9">Spores</tissue>
    </source>
</reference>
<dbReference type="SMART" id="SM00220">
    <property type="entry name" value="S_TKc"/>
    <property type="match status" value="1"/>
</dbReference>
<dbReference type="AlphaFoldDB" id="A0A098VQR9"/>
<accession>A0A098VQR9</accession>
<dbReference type="GeneID" id="25261031"/>
<comment type="caution">
    <text evidence="9">The sequence shown here is derived from an EMBL/GenBank/DDBJ whole genome shotgun (WGS) entry which is preliminary data.</text>
</comment>
<evidence type="ECO:0000256" key="3">
    <source>
        <dbReference type="ARBA" id="ARBA00022777"/>
    </source>
</evidence>
<protein>
    <recommendedName>
        <fullName evidence="8">Protein kinase domain-containing protein</fullName>
    </recommendedName>
</protein>
<dbReference type="GO" id="GO:0005524">
    <property type="term" value="F:ATP binding"/>
    <property type="evidence" value="ECO:0007669"/>
    <property type="project" value="UniProtKB-UniRule"/>
</dbReference>
<evidence type="ECO:0000256" key="5">
    <source>
        <dbReference type="ARBA" id="ARBA00037982"/>
    </source>
</evidence>
<dbReference type="InterPro" id="IPR008271">
    <property type="entry name" value="Ser/Thr_kinase_AS"/>
</dbReference>
<dbReference type="Gene3D" id="1.10.510.10">
    <property type="entry name" value="Transferase(Phosphotransferase) domain 1"/>
    <property type="match status" value="1"/>
</dbReference>
<evidence type="ECO:0000256" key="2">
    <source>
        <dbReference type="ARBA" id="ARBA00022741"/>
    </source>
</evidence>
<evidence type="ECO:0000313" key="10">
    <source>
        <dbReference type="Proteomes" id="UP000029725"/>
    </source>
</evidence>
<comment type="similarity">
    <text evidence="5">Belongs to the protein kinase superfamily. Ser/Thr protein kinase family. GCN2 subfamily.</text>
</comment>
<feature type="domain" description="Protein kinase" evidence="8">
    <location>
        <begin position="49"/>
        <end position="341"/>
    </location>
</feature>
<keyword evidence="1" id="KW-0808">Transferase</keyword>
<evidence type="ECO:0000256" key="1">
    <source>
        <dbReference type="ARBA" id="ARBA00022679"/>
    </source>
</evidence>
<sequence>MKTYFSNDDLVEHLGISRTLLATKKPNLTDSFDLHQPKYPSHSRYYSDFEELEFLGKGGFGEVVKVRNKLDNRFYAIKRIKLKSFNQNLNKKLLREVLAISRLHHENIIWRYLIGLGGMKQPDTYSMGNIPTNRSSLCLYIQMEFCPNKTLRDLIDDGLEVTEAWRLFRQIIEALVHIHGQGMIHRDLKPSNIFLDSKGDVKVGDFGLTFFDETCNNSESTVNSNTAEANYPLVSDISLTLGTFKLLLSLDVGTPFYQGPELAITGFKYNQRIDMYSLGIIFFEMFHGPFETKMERAILLNALRAPEICLPSEWEAKRTPDETNLLKLLLAHNPKVHADCS</sequence>
<dbReference type="RefSeq" id="XP_013236518.1">
    <property type="nucleotide sequence ID" value="XM_013381064.1"/>
</dbReference>
<keyword evidence="4 6" id="KW-0067">ATP-binding</keyword>
<dbReference type="PANTHER" id="PTHR11042:SF136">
    <property type="entry name" value="EIF-2-ALPHA KINASE GCN2"/>
    <property type="match status" value="1"/>
</dbReference>
<dbReference type="OrthoDB" id="2191713at2759"/>
<dbReference type="Proteomes" id="UP000029725">
    <property type="component" value="Unassembled WGS sequence"/>
</dbReference>
<dbReference type="PROSITE" id="PS50011">
    <property type="entry name" value="PROTEIN_KINASE_DOM"/>
    <property type="match status" value="1"/>
</dbReference>
<keyword evidence="7" id="KW-0723">Serine/threonine-protein kinase</keyword>
<keyword evidence="3" id="KW-0418">Kinase</keyword>
<dbReference type="GO" id="GO:0005829">
    <property type="term" value="C:cytosol"/>
    <property type="evidence" value="ECO:0007669"/>
    <property type="project" value="TreeGrafter"/>
</dbReference>
<dbReference type="GO" id="GO:0005634">
    <property type="term" value="C:nucleus"/>
    <property type="evidence" value="ECO:0007669"/>
    <property type="project" value="TreeGrafter"/>
</dbReference>
<evidence type="ECO:0000256" key="7">
    <source>
        <dbReference type="RuleBase" id="RU000304"/>
    </source>
</evidence>
<dbReference type="Pfam" id="PF00069">
    <property type="entry name" value="Pkinase"/>
    <property type="match status" value="1"/>
</dbReference>
<dbReference type="VEuPathDB" id="MicrosporidiaDB:DI09_8p300"/>
<keyword evidence="10" id="KW-1185">Reference proteome</keyword>
<dbReference type="PROSITE" id="PS00107">
    <property type="entry name" value="PROTEIN_KINASE_ATP"/>
    <property type="match status" value="1"/>
</dbReference>
<gene>
    <name evidence="9" type="ORF">DI09_8p300</name>
</gene>
<evidence type="ECO:0000259" key="8">
    <source>
        <dbReference type="PROSITE" id="PS50011"/>
    </source>
</evidence>
<keyword evidence="2 6" id="KW-0547">Nucleotide-binding</keyword>
<dbReference type="InterPro" id="IPR011009">
    <property type="entry name" value="Kinase-like_dom_sf"/>
</dbReference>
<dbReference type="InterPro" id="IPR017441">
    <property type="entry name" value="Protein_kinase_ATP_BS"/>
</dbReference>
<dbReference type="GO" id="GO:0004694">
    <property type="term" value="F:eukaryotic translation initiation factor 2alpha kinase activity"/>
    <property type="evidence" value="ECO:0007669"/>
    <property type="project" value="TreeGrafter"/>
</dbReference>
<feature type="binding site" evidence="6">
    <location>
        <position position="78"/>
    </location>
    <ligand>
        <name>ATP</name>
        <dbReference type="ChEBI" id="CHEBI:30616"/>
    </ligand>
</feature>
<dbReference type="HOGENOM" id="CLU_000288_63_23_1"/>
<dbReference type="GO" id="GO:1990625">
    <property type="term" value="P:negative regulation of cytoplasmic translational initiation in response to stress"/>
    <property type="evidence" value="ECO:0007669"/>
    <property type="project" value="TreeGrafter"/>
</dbReference>
<proteinExistence type="inferred from homology"/>
<evidence type="ECO:0000256" key="4">
    <source>
        <dbReference type="ARBA" id="ARBA00022840"/>
    </source>
</evidence>
<evidence type="ECO:0000256" key="6">
    <source>
        <dbReference type="PROSITE-ProRule" id="PRU10141"/>
    </source>
</evidence>
<organism evidence="9 10">
    <name type="scientific">Mitosporidium daphniae</name>
    <dbReference type="NCBI Taxonomy" id="1485682"/>
    <lineage>
        <taxon>Eukaryota</taxon>
        <taxon>Fungi</taxon>
        <taxon>Fungi incertae sedis</taxon>
        <taxon>Microsporidia</taxon>
        <taxon>Mitosporidium</taxon>
    </lineage>
</organism>
<dbReference type="PROSITE" id="PS00108">
    <property type="entry name" value="PROTEIN_KINASE_ST"/>
    <property type="match status" value="1"/>
</dbReference>
<dbReference type="Gene3D" id="3.30.200.20">
    <property type="entry name" value="Phosphorylase Kinase, domain 1"/>
    <property type="match status" value="1"/>
</dbReference>
<dbReference type="CDD" id="cd14046">
    <property type="entry name" value="STKc_EIF2AK4_GCN2_rpt2"/>
    <property type="match status" value="1"/>
</dbReference>
<evidence type="ECO:0000313" key="9">
    <source>
        <dbReference type="EMBL" id="KGG50091.1"/>
    </source>
</evidence>
<dbReference type="EMBL" id="JMKJ01000601">
    <property type="protein sequence ID" value="KGG50091.1"/>
    <property type="molecule type" value="Genomic_DNA"/>
</dbReference>
<dbReference type="InterPro" id="IPR050339">
    <property type="entry name" value="CC_SR_Kinase"/>
</dbReference>
<name>A0A098VQR9_9MICR</name>
<dbReference type="InterPro" id="IPR000719">
    <property type="entry name" value="Prot_kinase_dom"/>
</dbReference>
<dbReference type="SUPFAM" id="SSF56112">
    <property type="entry name" value="Protein kinase-like (PK-like)"/>
    <property type="match status" value="1"/>
</dbReference>